<dbReference type="PROSITE" id="PS51186">
    <property type="entry name" value="GNAT"/>
    <property type="match status" value="1"/>
</dbReference>
<keyword evidence="3" id="KW-1185">Reference proteome</keyword>
<sequence>MLQIIQCETDKDKAHIKDLLFEYFSWINLMWSQEFNMGFDINSSLEECLAQLDEFMPPDGRLLLARYKGKIVGCVGLRSIDQGIGEVKRLYVQPKFRAKGIGRELLENIIYEAANIGYSKLRLDTAPFTKAAQALYHSLGFQDIAPYFEKIEVPPEYRNNWIFMELRL</sequence>
<dbReference type="EMBL" id="CP012036">
    <property type="protein sequence ID" value="ALF52993.1"/>
    <property type="molecule type" value="Genomic_DNA"/>
</dbReference>
<dbReference type="Pfam" id="PF00583">
    <property type="entry name" value="Acetyltransf_1"/>
    <property type="match status" value="1"/>
</dbReference>
<dbReference type="PANTHER" id="PTHR43305">
    <property type="entry name" value="FAMILY N-ACETYLTRANSFERASE, PUTATIVE (AFU_ORTHOLOGUE AFUA_2G01380)-RELATED"/>
    <property type="match status" value="1"/>
</dbReference>
<dbReference type="OrthoDB" id="67353at2"/>
<evidence type="ECO:0000313" key="3">
    <source>
        <dbReference type="Proteomes" id="UP000062645"/>
    </source>
</evidence>
<organism evidence="2 3">
    <name type="scientific">Nostoc piscinale CENA21</name>
    <dbReference type="NCBI Taxonomy" id="224013"/>
    <lineage>
        <taxon>Bacteria</taxon>
        <taxon>Bacillati</taxon>
        <taxon>Cyanobacteriota</taxon>
        <taxon>Cyanophyceae</taxon>
        <taxon>Nostocales</taxon>
        <taxon>Nostocaceae</taxon>
        <taxon>Nostoc</taxon>
    </lineage>
</organism>
<feature type="domain" description="N-acetyltransferase" evidence="1">
    <location>
        <begin position="3"/>
        <end position="168"/>
    </location>
</feature>
<name>A0A0M3V4Z5_9NOSO</name>
<dbReference type="InterPro" id="IPR016181">
    <property type="entry name" value="Acyl_CoA_acyltransferase"/>
</dbReference>
<dbReference type="RefSeq" id="WP_062291256.1">
    <property type="nucleotide sequence ID" value="NZ_CP012036.1"/>
</dbReference>
<dbReference type="InterPro" id="IPR000182">
    <property type="entry name" value="GNAT_dom"/>
</dbReference>
<gene>
    <name evidence="2" type="ORF">ACX27_09235</name>
</gene>
<dbReference type="PATRIC" id="fig|224013.5.peg.2238"/>
<dbReference type="CDD" id="cd04301">
    <property type="entry name" value="NAT_SF"/>
    <property type="match status" value="1"/>
</dbReference>
<evidence type="ECO:0000313" key="2">
    <source>
        <dbReference type="EMBL" id="ALF52993.1"/>
    </source>
</evidence>
<dbReference type="SUPFAM" id="SSF55729">
    <property type="entry name" value="Acyl-CoA N-acyltransferases (Nat)"/>
    <property type="match status" value="1"/>
</dbReference>
<reference evidence="2 3" key="2">
    <citation type="journal article" date="2016" name="Genome Announc.">
        <title>Draft Genome Sequence of the N2-Fixing Cyanobacterium Nostoc piscinale CENA21, Isolated from the Brazilian Amazon Floodplain.</title>
        <authorList>
            <person name="Leao T."/>
            <person name="Guimaraes P.I."/>
            <person name="de Melo A.G."/>
            <person name="Ramos R.T."/>
            <person name="Leao P.N."/>
            <person name="Silva A."/>
            <person name="Fiore M.F."/>
            <person name="Schneider M.P."/>
        </authorList>
    </citation>
    <scope>NUCLEOTIDE SEQUENCE [LARGE SCALE GENOMIC DNA]</scope>
    <source>
        <strain evidence="2 3">CENA21</strain>
    </source>
</reference>
<dbReference type="KEGG" id="npz:ACX27_09235"/>
<protein>
    <submittedName>
        <fullName evidence="2">GCN5 family acetyltransferase</fullName>
    </submittedName>
</protein>
<dbReference type="AlphaFoldDB" id="A0A0M3V4Z5"/>
<dbReference type="GO" id="GO:0016747">
    <property type="term" value="F:acyltransferase activity, transferring groups other than amino-acyl groups"/>
    <property type="evidence" value="ECO:0007669"/>
    <property type="project" value="InterPro"/>
</dbReference>
<dbReference type="Gene3D" id="3.40.630.30">
    <property type="match status" value="1"/>
</dbReference>
<dbReference type="PANTHER" id="PTHR43305:SF1">
    <property type="entry name" value="FAMILY N-ACETYLTRANSFERASE, PUTATIVE (AFU_ORTHOLOGUE AFUA_2G01380)-RELATED"/>
    <property type="match status" value="1"/>
</dbReference>
<proteinExistence type="predicted"/>
<accession>A0A0M3V4Z5</accession>
<keyword evidence="2" id="KW-0808">Transferase</keyword>
<dbReference type="Proteomes" id="UP000062645">
    <property type="component" value="Chromosome"/>
</dbReference>
<evidence type="ECO:0000259" key="1">
    <source>
        <dbReference type="PROSITE" id="PS51186"/>
    </source>
</evidence>
<reference evidence="3" key="1">
    <citation type="submission" date="2015-07" db="EMBL/GenBank/DDBJ databases">
        <title>Genome Of Nitrogen-Fixing Cyanobacterium Nostoc piscinale CENA21 From Solimoes/Amazon River Floodplain Sediments And Comparative Genomics To Uncover Biosynthetic Natural Products Potential.</title>
        <authorList>
            <person name="Leao T.F."/>
            <person name="Leao P.N."/>
            <person name="Guimaraes P.I."/>
            <person name="de Melo A.G.C."/>
            <person name="Ramos R.T.J."/>
            <person name="Silva A."/>
            <person name="Fiore M.F."/>
            <person name="Schneider M.P.C."/>
        </authorList>
    </citation>
    <scope>NUCLEOTIDE SEQUENCE [LARGE SCALE GENOMIC DNA]</scope>
    <source>
        <strain evidence="3">CENA21</strain>
    </source>
</reference>
<dbReference type="InterPro" id="IPR052777">
    <property type="entry name" value="Acetyltransferase_Enz"/>
</dbReference>
<dbReference type="STRING" id="224013.ACX27_09235"/>